<accession>A0A6G0XD84</accession>
<name>A0A6G0XD84_9STRA</name>
<dbReference type="PANTHER" id="PTHR22538:SF1">
    <property type="entry name" value="VWFD DOMAIN-CONTAINING PROTEIN"/>
    <property type="match status" value="1"/>
</dbReference>
<protein>
    <submittedName>
        <fullName evidence="1">Uncharacterized protein</fullName>
    </submittedName>
</protein>
<dbReference type="EMBL" id="VJMJ01000079">
    <property type="protein sequence ID" value="KAF0738072.1"/>
    <property type="molecule type" value="Genomic_DNA"/>
</dbReference>
<evidence type="ECO:0000313" key="2">
    <source>
        <dbReference type="Proteomes" id="UP000481153"/>
    </source>
</evidence>
<comment type="caution">
    <text evidence="1">The sequence shown here is derived from an EMBL/GenBank/DDBJ whole genome shotgun (WGS) entry which is preliminary data.</text>
</comment>
<dbReference type="Proteomes" id="UP000481153">
    <property type="component" value="Unassembled WGS sequence"/>
</dbReference>
<gene>
    <name evidence="1" type="ORF">Ae201684_006063</name>
</gene>
<reference evidence="1 2" key="1">
    <citation type="submission" date="2019-07" db="EMBL/GenBank/DDBJ databases">
        <title>Genomics analysis of Aphanomyces spp. identifies a new class of oomycete effector associated with host adaptation.</title>
        <authorList>
            <person name="Gaulin E."/>
        </authorList>
    </citation>
    <scope>NUCLEOTIDE SEQUENCE [LARGE SCALE GENOMIC DNA]</scope>
    <source>
        <strain evidence="1 2">ATCC 201684</strain>
    </source>
</reference>
<dbReference type="VEuPathDB" id="FungiDB:AeMF1_015146"/>
<organism evidence="1 2">
    <name type="scientific">Aphanomyces euteiches</name>
    <dbReference type="NCBI Taxonomy" id="100861"/>
    <lineage>
        <taxon>Eukaryota</taxon>
        <taxon>Sar</taxon>
        <taxon>Stramenopiles</taxon>
        <taxon>Oomycota</taxon>
        <taxon>Saprolegniomycetes</taxon>
        <taxon>Saprolegniales</taxon>
        <taxon>Verrucalvaceae</taxon>
        <taxon>Aphanomyces</taxon>
    </lineage>
</organism>
<dbReference type="PANTHER" id="PTHR22538">
    <property type="entry name" value="CILIA- AND FLAGELLA-ASSOCIATED PROTEIN 74"/>
    <property type="match status" value="1"/>
</dbReference>
<proteinExistence type="predicted"/>
<sequence>MSNLFAAGALVNNTCQFSSGVTWISLGGPMQGSKSANLLQQKCNSGGWGDLAIKSILSLVGYCPAQPGYLSLLHQSTVDANRKNQFLAIQSKRAQYVSKMVCGTSATGLVSIDSALKIVDALSKHDSASDGVVDINSCQAGYGTNGFGKSTSSANYQAALNHLDISCRNGDGWFGDDRKLVKWFECAL</sequence>
<dbReference type="Gene3D" id="3.40.50.1820">
    <property type="entry name" value="alpha/beta hydrolase"/>
    <property type="match status" value="1"/>
</dbReference>
<dbReference type="AlphaFoldDB" id="A0A6G0XD84"/>
<keyword evidence="2" id="KW-1185">Reference proteome</keyword>
<evidence type="ECO:0000313" key="1">
    <source>
        <dbReference type="EMBL" id="KAF0738072.1"/>
    </source>
</evidence>
<dbReference type="InterPro" id="IPR029058">
    <property type="entry name" value="AB_hydrolase_fold"/>
</dbReference>